<dbReference type="EMBL" id="JBBPBN010000020">
    <property type="protein sequence ID" value="KAK9016636.1"/>
    <property type="molecule type" value="Genomic_DNA"/>
</dbReference>
<sequence>MLICDFCSEEGRYKGDIGPWINALTPGIKILKAESGCIDSRSSSSRATSCSSHTNFRLLSSRKQRRCWSLELNHRFVNAVQQLQGSQGEEMKNVFRSYVVSSWFNVVGGSEGKSFGICELDIGQLLTRLVK</sequence>
<organism evidence="1 2">
    <name type="scientific">Hibiscus sabdariffa</name>
    <name type="common">roselle</name>
    <dbReference type="NCBI Taxonomy" id="183260"/>
    <lineage>
        <taxon>Eukaryota</taxon>
        <taxon>Viridiplantae</taxon>
        <taxon>Streptophyta</taxon>
        <taxon>Embryophyta</taxon>
        <taxon>Tracheophyta</taxon>
        <taxon>Spermatophyta</taxon>
        <taxon>Magnoliopsida</taxon>
        <taxon>eudicotyledons</taxon>
        <taxon>Gunneridae</taxon>
        <taxon>Pentapetalae</taxon>
        <taxon>rosids</taxon>
        <taxon>malvids</taxon>
        <taxon>Malvales</taxon>
        <taxon>Malvaceae</taxon>
        <taxon>Malvoideae</taxon>
        <taxon>Hibiscus</taxon>
    </lineage>
</organism>
<keyword evidence="2" id="KW-1185">Reference proteome</keyword>
<evidence type="ECO:0000313" key="1">
    <source>
        <dbReference type="EMBL" id="KAK9016636.1"/>
    </source>
</evidence>
<evidence type="ECO:0000313" key="2">
    <source>
        <dbReference type="Proteomes" id="UP001396334"/>
    </source>
</evidence>
<dbReference type="PANTHER" id="PTHR31003:SF3">
    <property type="entry name" value="HOMEODOMAIN-LIKE SUPERFAMILY PROTEIN-RELATED"/>
    <property type="match status" value="1"/>
</dbReference>
<comment type="caution">
    <text evidence="1">The sequence shown here is derived from an EMBL/GenBank/DDBJ whole genome shotgun (WGS) entry which is preliminary data.</text>
</comment>
<gene>
    <name evidence="1" type="ORF">V6N11_079131</name>
</gene>
<name>A0ABR2RUN8_9ROSI</name>
<protein>
    <submittedName>
        <fullName evidence="1">Uncharacterized protein</fullName>
    </submittedName>
</protein>
<reference evidence="1 2" key="1">
    <citation type="journal article" date="2024" name="G3 (Bethesda)">
        <title>Genome assembly of Hibiscus sabdariffa L. provides insights into metabolisms of medicinal natural products.</title>
        <authorList>
            <person name="Kim T."/>
        </authorList>
    </citation>
    <scope>NUCLEOTIDE SEQUENCE [LARGE SCALE GENOMIC DNA]</scope>
    <source>
        <strain evidence="1">TK-2024</strain>
        <tissue evidence="1">Old leaves</tissue>
    </source>
</reference>
<dbReference type="Proteomes" id="UP001396334">
    <property type="component" value="Unassembled WGS sequence"/>
</dbReference>
<dbReference type="Gene3D" id="1.10.10.60">
    <property type="entry name" value="Homeodomain-like"/>
    <property type="match status" value="1"/>
</dbReference>
<dbReference type="PANTHER" id="PTHR31003">
    <property type="entry name" value="MYB FAMILY TRANSCRIPTION FACTOR"/>
    <property type="match status" value="1"/>
</dbReference>
<accession>A0ABR2RUN8</accession>
<proteinExistence type="predicted"/>
<dbReference type="InterPro" id="IPR044787">
    <property type="entry name" value="HHO5-like"/>
</dbReference>